<feature type="domain" description="Adhesin isopeptide-forming adherence" evidence="4">
    <location>
        <begin position="817"/>
        <end position="1000"/>
    </location>
</feature>
<dbReference type="InterPro" id="IPR026345">
    <property type="entry name" value="Adh_isopep-form_adh_dom"/>
</dbReference>
<dbReference type="InterPro" id="IPR032300">
    <property type="entry name" value="Antigen_C"/>
</dbReference>
<feature type="region of interest" description="Disordered" evidence="1">
    <location>
        <begin position="812"/>
        <end position="833"/>
    </location>
</feature>
<reference evidence="5 6" key="1">
    <citation type="submission" date="2019-01" db="EMBL/GenBank/DDBJ databases">
        <title>Complete genome sequence of Bifidobacterium gallinarum CACC 514.</title>
        <authorList>
            <person name="Jung M."/>
        </authorList>
    </citation>
    <scope>NUCLEOTIDE SEQUENCE [LARGE SCALE GENOMIC DNA]</scope>
    <source>
        <strain evidence="5 6">CACC 514</strain>
    </source>
</reference>
<proteinExistence type="predicted"/>
<dbReference type="Pfam" id="PF17998">
    <property type="entry name" value="AgI_II_C2"/>
    <property type="match status" value="2"/>
</dbReference>
<dbReference type="Gene3D" id="2.60.40.740">
    <property type="match status" value="3"/>
</dbReference>
<feature type="domain" description="Cell surface antigen C-terminal" evidence="3">
    <location>
        <begin position="1004"/>
        <end position="1175"/>
    </location>
</feature>
<dbReference type="KEGG" id="bgx:ESN35_05920"/>
<sequence length="1393" mass="151001">MGSGGSGASGSSGLGPNGDLLYVYDNATNTQNPVQGWGDASIEYAINRLRASGYQVPGDGYQLHDSIYSTCREAISNAVADKSDGPADKARVVGLAATLGQTNTLASWGTNPTDFRNRFEKNWSYLAQDGMGNDLVGWSDEWVNRLHTKFNDQITATGQQYPTGVSLVCVAVNNYQPPAQDYDLSVSTDLSSPKALQVGATDRITDVIHAGNNGSSIKENLTGTAVVHFDGNAYVPAAERSKQITFANSGDTTVDLFGPGDFGWEHWPAGNIWVDVQVAKQGKMKTAVDTADRDPRETLTVSEVPPPAPVKEIEEGVSADSMTNRTTITTGTGKGGWEMTIKDVIEPNGVDYEVTNMEVVDTTTGEDVSDQFTMNWDEASNTVTAVRTADKGEMPLEHVYAFSFDVTVHTPEGFVNVKDTASVQWNQEPEASTDTKEFPIWQPNPDKSWITQDADGKWQAVIDPEETNATGADTKKFLDGDKVASVVNATVGANLIEAPEKFEITDDWSAADYIWDGPTDAKDVRVYAAEATTDHQSSVVDIVNDGRDVTEHFDITINGTKATASAKKEYRETLKGLDKPLQVTLLLPGEIDFANGGGAEQVREDFGREPGSELTFCAAPDASGDPSDTTLTNKGSETVNKHTVETNEPWICGYIPPVEKDVVGEASEGGDQDSVDGKVVYPGQKVEYQLLTTPNLPSDLAYGVSKVVFTDSYDKWLKPDKQTVEMMDLSDGKVIAKSKYTTKWDDSKHLFQLTVTDQDLINQWRAGSSPRIQVRFEGTVSEDAPTDHKVNNKWVLTLNNSLTPSNEVFNIPPKFDPSKEDNQSAEQGDPTVSIDGKTLLLGDTGNYVISLDLTQKDQAYKVWRAGVVDDYDDEYLKILASDVEILDENGTDVTSKFNVAIQDGVAYVFAKTVDTEIPATGEIVPGDPQPADLKAYSELTDEDYDPLSDPSIDQSLLGQTYRVVMPYEVIKVDDGKVVENTATQIVNDLSKQTNTVSNPLKPINPSKDVTVEVGGDSADGQSIYLNSTFLYQLDSSILPADRAYPEVTEWGIDDQLDPTYDVLTGQWAVYAARDLYRDGQVIAAKGAMIAGSGFDSSKLGGDMFTAQLDPATGKVTIESTELYRGLVSADTAHEQGWRAYIQVKRVMVTDRHENVFTERYNGKTLESNLVWTKTPDMTPSLKIEKWDETSGWPDGDRDTPNEALEGAKDGDVIVFTITNTSKTDPDTGEGAWFKASDLKLEDETIVGDGTVTDLKYPENWDTLVLKPGDSVDVKGTLTGFTQDKHTDRAQVTGTPLVQCPVSDDDPFGTNPDGDGENGMQTVEIDGKVLCEDTQVTSNTDDWNATSKSLASTGSAIAIAVGVMVLLVAGGSILVFARHRADAHTGAHTPAGTR</sequence>
<keyword evidence="2" id="KW-1133">Transmembrane helix</keyword>
<dbReference type="NCBIfam" id="TIGR04226">
    <property type="entry name" value="RrgB_K2N_iso_D2"/>
    <property type="match status" value="1"/>
</dbReference>
<evidence type="ECO:0000256" key="1">
    <source>
        <dbReference type="SAM" id="MobiDB-lite"/>
    </source>
</evidence>
<accession>A0A4P6E0U0</accession>
<organism evidence="5 6">
    <name type="scientific">Bifidobacterium pullorum subsp. gallinarum</name>
    <dbReference type="NCBI Taxonomy" id="78344"/>
    <lineage>
        <taxon>Bacteria</taxon>
        <taxon>Bacillati</taxon>
        <taxon>Actinomycetota</taxon>
        <taxon>Actinomycetes</taxon>
        <taxon>Bifidobacteriales</taxon>
        <taxon>Bifidobacteriaceae</taxon>
        <taxon>Bifidobacterium</taxon>
    </lineage>
</organism>
<dbReference type="Proteomes" id="UP000293589">
    <property type="component" value="Chromosome"/>
</dbReference>
<keyword evidence="2" id="KW-0812">Transmembrane</keyword>
<feature type="transmembrane region" description="Helical" evidence="2">
    <location>
        <begin position="1355"/>
        <end position="1376"/>
    </location>
</feature>
<gene>
    <name evidence="5" type="ORF">ESN35_05920</name>
</gene>
<keyword evidence="2" id="KW-0472">Membrane</keyword>
<evidence type="ECO:0000256" key="2">
    <source>
        <dbReference type="SAM" id="Phobius"/>
    </source>
</evidence>
<dbReference type="EMBL" id="CP035464">
    <property type="protein sequence ID" value="QAY33878.1"/>
    <property type="molecule type" value="Genomic_DNA"/>
</dbReference>
<protein>
    <submittedName>
        <fullName evidence="5">Isopeptide-forming domain-containing fimbrial protein</fullName>
    </submittedName>
</protein>
<evidence type="ECO:0000313" key="6">
    <source>
        <dbReference type="Proteomes" id="UP000293589"/>
    </source>
</evidence>
<evidence type="ECO:0000259" key="3">
    <source>
        <dbReference type="Pfam" id="PF16364"/>
    </source>
</evidence>
<name>A0A4P6E0U0_9BIFI</name>
<dbReference type="InterPro" id="IPR026466">
    <property type="entry name" value="Fim_isopep_form_D2_dom"/>
</dbReference>
<evidence type="ECO:0000313" key="5">
    <source>
        <dbReference type="EMBL" id="QAY33878.1"/>
    </source>
</evidence>
<evidence type="ECO:0000259" key="4">
    <source>
        <dbReference type="Pfam" id="PF17998"/>
    </source>
</evidence>
<dbReference type="NCBIfam" id="TIGR04228">
    <property type="entry name" value="isopep_sspB_C2"/>
    <property type="match status" value="1"/>
</dbReference>
<feature type="domain" description="Adhesin isopeptide-forming adherence" evidence="4">
    <location>
        <begin position="670"/>
        <end position="810"/>
    </location>
</feature>
<dbReference type="Pfam" id="PF16364">
    <property type="entry name" value="Antigen_C"/>
    <property type="match status" value="1"/>
</dbReference>